<dbReference type="NCBIfam" id="TIGR00531">
    <property type="entry name" value="BCCP"/>
    <property type="match status" value="1"/>
</dbReference>
<proteinExistence type="predicted"/>
<dbReference type="GO" id="GO:0003989">
    <property type="term" value="F:acetyl-CoA carboxylase activity"/>
    <property type="evidence" value="ECO:0007669"/>
    <property type="project" value="InterPro"/>
</dbReference>
<dbReference type="CDD" id="cd06850">
    <property type="entry name" value="biotinyl_domain"/>
    <property type="match status" value="1"/>
</dbReference>
<keyword evidence="3" id="KW-0276">Fatty acid metabolism</keyword>
<dbReference type="InterPro" id="IPR000089">
    <property type="entry name" value="Biotin_lipoyl"/>
</dbReference>
<feature type="region of interest" description="Disordered" evidence="4">
    <location>
        <begin position="50"/>
        <end position="76"/>
    </location>
</feature>
<evidence type="ECO:0000313" key="6">
    <source>
        <dbReference type="EMBL" id="XCI29418.1"/>
    </source>
</evidence>
<name>A0AAU8HVK3_9FIRM</name>
<dbReference type="EMBL" id="CP159485">
    <property type="protein sequence ID" value="XCI29418.1"/>
    <property type="molecule type" value="Genomic_DNA"/>
</dbReference>
<evidence type="ECO:0000256" key="2">
    <source>
        <dbReference type="ARBA" id="ARBA00023267"/>
    </source>
</evidence>
<comment type="function">
    <text evidence="3">This protein is a component of the acetyl coenzyme A carboxylase complex; first, biotin carboxylase catalyzes the carboxylation of the carrier protein and then the transcarboxylase transfers the carboxyl group to form malonyl-CoA.</text>
</comment>
<dbReference type="Gene3D" id="2.40.50.100">
    <property type="match status" value="1"/>
</dbReference>
<reference evidence="6" key="1">
    <citation type="journal article" date="2018" name="Antonie Van Leeuwenhoek">
        <title>Proteinivorax hydrogeniformans sp. nov., an anaerobic, haloalkaliphilic bacterium fermenting proteinaceous compounds with high hydrogen production.</title>
        <authorList>
            <person name="Boltyanskaya Y."/>
            <person name="Detkova E."/>
            <person name="Pimenov N."/>
            <person name="Kevbrin V."/>
        </authorList>
    </citation>
    <scope>NUCLEOTIDE SEQUENCE</scope>
    <source>
        <strain evidence="6">Z-710</strain>
    </source>
</reference>
<gene>
    <name evidence="6" type="primary">accB</name>
    <name evidence="6" type="ORF">PRVXH_000737</name>
</gene>
<evidence type="ECO:0000256" key="4">
    <source>
        <dbReference type="SAM" id="MobiDB-lite"/>
    </source>
</evidence>
<feature type="domain" description="Lipoyl-binding" evidence="5">
    <location>
        <begin position="82"/>
        <end position="158"/>
    </location>
</feature>
<keyword evidence="2 3" id="KW-0092">Biotin</keyword>
<dbReference type="GO" id="GO:0009317">
    <property type="term" value="C:acetyl-CoA carboxylase complex"/>
    <property type="evidence" value="ECO:0007669"/>
    <property type="project" value="InterPro"/>
</dbReference>
<dbReference type="SUPFAM" id="SSF51230">
    <property type="entry name" value="Single hybrid motif"/>
    <property type="match status" value="1"/>
</dbReference>
<keyword evidence="3" id="KW-0443">Lipid metabolism</keyword>
<organism evidence="6">
    <name type="scientific">Proteinivorax hydrogeniformans</name>
    <dbReference type="NCBI Taxonomy" id="1826727"/>
    <lineage>
        <taxon>Bacteria</taxon>
        <taxon>Bacillati</taxon>
        <taxon>Bacillota</taxon>
        <taxon>Clostridia</taxon>
        <taxon>Eubacteriales</taxon>
        <taxon>Proteinivoracaceae</taxon>
        <taxon>Proteinivorax</taxon>
    </lineage>
</organism>
<evidence type="ECO:0000256" key="3">
    <source>
        <dbReference type="RuleBase" id="RU364072"/>
    </source>
</evidence>
<dbReference type="InterPro" id="IPR011053">
    <property type="entry name" value="Single_hybrid_motif"/>
</dbReference>
<dbReference type="InterPro" id="IPR050709">
    <property type="entry name" value="Biotin_Carboxyl_Carrier/Decarb"/>
</dbReference>
<protein>
    <recommendedName>
        <fullName evidence="1 3">Biotin carboxyl carrier protein of acetyl-CoA carboxylase</fullName>
    </recommendedName>
</protein>
<dbReference type="Pfam" id="PF00364">
    <property type="entry name" value="Biotin_lipoyl"/>
    <property type="match status" value="1"/>
</dbReference>
<dbReference type="RefSeq" id="WP_353893966.1">
    <property type="nucleotide sequence ID" value="NZ_CP159485.1"/>
</dbReference>
<evidence type="ECO:0000259" key="5">
    <source>
        <dbReference type="PROSITE" id="PS50968"/>
    </source>
</evidence>
<dbReference type="PROSITE" id="PS50968">
    <property type="entry name" value="BIOTINYL_LIPOYL"/>
    <property type="match status" value="1"/>
</dbReference>
<evidence type="ECO:0000256" key="1">
    <source>
        <dbReference type="ARBA" id="ARBA00017562"/>
    </source>
</evidence>
<feature type="compositionally biased region" description="Basic and acidic residues" evidence="4">
    <location>
        <begin position="57"/>
        <end position="76"/>
    </location>
</feature>
<dbReference type="PRINTS" id="PR01071">
    <property type="entry name" value="ACOABIOTINCC"/>
</dbReference>
<accession>A0AAU8HVK3</accession>
<dbReference type="PANTHER" id="PTHR45266:SF3">
    <property type="entry name" value="OXALOACETATE DECARBOXYLASE ALPHA CHAIN"/>
    <property type="match status" value="1"/>
</dbReference>
<dbReference type="InterPro" id="IPR001249">
    <property type="entry name" value="AcCoA_biotinCC"/>
</dbReference>
<keyword evidence="6" id="KW-0436">Ligase</keyword>
<dbReference type="GO" id="GO:0006633">
    <property type="term" value="P:fatty acid biosynthetic process"/>
    <property type="evidence" value="ECO:0007669"/>
    <property type="project" value="UniProtKB-KW"/>
</dbReference>
<sequence length="160" mass="17897">MNIKEITELIKVMNKSNLTKLEIQENAVSIKMEKQGERVMVKEAQVVEPEEPVNTQEIDREEPTVKKKEQPKVETKVNDENTVTITSPIVGTFYESPAPGKPPYVKVGSKVAVGDTLCIVEAMKIMNEIDSEVCGEVVEVMVNDGDMVEFGQELFKIAKR</sequence>
<comment type="pathway">
    <text evidence="3">Lipid metabolism; fatty acid biosynthesis.</text>
</comment>
<dbReference type="AlphaFoldDB" id="A0AAU8HVK3"/>
<keyword evidence="3" id="KW-0444">Lipid biosynthesis</keyword>
<reference evidence="6" key="2">
    <citation type="submission" date="2024-06" db="EMBL/GenBank/DDBJ databases">
        <authorList>
            <person name="Petrova K.O."/>
            <person name="Toshchakov S.V."/>
            <person name="Boltjanskaja Y.V."/>
            <person name="Kevbrin V.V."/>
        </authorList>
    </citation>
    <scope>NUCLEOTIDE SEQUENCE</scope>
    <source>
        <strain evidence="6">Z-710</strain>
    </source>
</reference>
<keyword evidence="3" id="KW-0275">Fatty acid biosynthesis</keyword>
<dbReference type="PANTHER" id="PTHR45266">
    <property type="entry name" value="OXALOACETATE DECARBOXYLASE ALPHA CHAIN"/>
    <property type="match status" value="1"/>
</dbReference>